<feature type="transmembrane region" description="Helical" evidence="1">
    <location>
        <begin position="12"/>
        <end position="31"/>
    </location>
</feature>
<feature type="transmembrane region" description="Helical" evidence="1">
    <location>
        <begin position="113"/>
        <end position="133"/>
    </location>
</feature>
<keyword evidence="1" id="KW-1133">Transmembrane helix</keyword>
<evidence type="ECO:0000313" key="3">
    <source>
        <dbReference type="Proteomes" id="UP001501842"/>
    </source>
</evidence>
<sequence>MVPTLLGRIQTRLFLLATVGPVVTLLLVPVLPGVPAGTPLGDVLTTALVVLASVAVLGIGWELLYHLLMQFRWEKDWPSLFGLLNLLNEGVLLFVLLKAGLVPGIPATPSAAAFWTHFTAVWLAVWLAANGPMRVPFIRWRFRGGRLI</sequence>
<evidence type="ECO:0000256" key="1">
    <source>
        <dbReference type="SAM" id="Phobius"/>
    </source>
</evidence>
<keyword evidence="1" id="KW-0472">Membrane</keyword>
<organism evidence="2 3">
    <name type="scientific">Actinocorallia aurantiaca</name>
    <dbReference type="NCBI Taxonomy" id="46204"/>
    <lineage>
        <taxon>Bacteria</taxon>
        <taxon>Bacillati</taxon>
        <taxon>Actinomycetota</taxon>
        <taxon>Actinomycetes</taxon>
        <taxon>Streptosporangiales</taxon>
        <taxon>Thermomonosporaceae</taxon>
        <taxon>Actinocorallia</taxon>
    </lineage>
</organism>
<dbReference type="Proteomes" id="UP001501842">
    <property type="component" value="Unassembled WGS sequence"/>
</dbReference>
<gene>
    <name evidence="2" type="ORF">GCM10010439_28930</name>
</gene>
<keyword evidence="3" id="KW-1185">Reference proteome</keyword>
<protein>
    <submittedName>
        <fullName evidence="2">Uncharacterized protein</fullName>
    </submittedName>
</protein>
<feature type="transmembrane region" description="Helical" evidence="1">
    <location>
        <begin position="80"/>
        <end position="101"/>
    </location>
</feature>
<dbReference type="EMBL" id="BAAATZ010000009">
    <property type="protein sequence ID" value="GAA2726427.1"/>
    <property type="molecule type" value="Genomic_DNA"/>
</dbReference>
<comment type="caution">
    <text evidence="2">The sequence shown here is derived from an EMBL/GenBank/DDBJ whole genome shotgun (WGS) entry which is preliminary data.</text>
</comment>
<reference evidence="3" key="1">
    <citation type="journal article" date="2019" name="Int. J. Syst. Evol. Microbiol.">
        <title>The Global Catalogue of Microorganisms (GCM) 10K type strain sequencing project: providing services to taxonomists for standard genome sequencing and annotation.</title>
        <authorList>
            <consortium name="The Broad Institute Genomics Platform"/>
            <consortium name="The Broad Institute Genome Sequencing Center for Infectious Disease"/>
            <person name="Wu L."/>
            <person name="Ma J."/>
        </authorList>
    </citation>
    <scope>NUCLEOTIDE SEQUENCE [LARGE SCALE GENOMIC DNA]</scope>
    <source>
        <strain evidence="3">JCM 8201</strain>
    </source>
</reference>
<proteinExistence type="predicted"/>
<evidence type="ECO:0000313" key="2">
    <source>
        <dbReference type="EMBL" id="GAA2726427.1"/>
    </source>
</evidence>
<feature type="transmembrane region" description="Helical" evidence="1">
    <location>
        <begin position="43"/>
        <end position="68"/>
    </location>
</feature>
<name>A0ABP6GPC7_9ACTN</name>
<keyword evidence="1" id="KW-0812">Transmembrane</keyword>
<dbReference type="RefSeq" id="WP_344450866.1">
    <property type="nucleotide sequence ID" value="NZ_BAAATZ010000009.1"/>
</dbReference>
<accession>A0ABP6GPC7</accession>